<dbReference type="RefSeq" id="WP_067011531.1">
    <property type="nucleotide sequence ID" value="NZ_FLOB01000001.1"/>
</dbReference>
<comment type="subcellular location">
    <subcellularLocation>
        <location evidence="1">Periplasm</location>
    </subcellularLocation>
</comment>
<dbReference type="GO" id="GO:0042597">
    <property type="term" value="C:periplasmic space"/>
    <property type="evidence" value="ECO:0007669"/>
    <property type="project" value="UniProtKB-SubCell"/>
</dbReference>
<evidence type="ECO:0000313" key="5">
    <source>
        <dbReference type="EMBL" id="SBS24659.1"/>
    </source>
</evidence>
<evidence type="ECO:0000256" key="3">
    <source>
        <dbReference type="ARBA" id="ARBA00022448"/>
    </source>
</evidence>
<dbReference type="Proteomes" id="UP000092544">
    <property type="component" value="Unassembled WGS sequence"/>
</dbReference>
<evidence type="ECO:0000256" key="2">
    <source>
        <dbReference type="ARBA" id="ARBA00008520"/>
    </source>
</evidence>
<dbReference type="Pfam" id="PF01547">
    <property type="entry name" value="SBP_bac_1"/>
    <property type="match status" value="1"/>
</dbReference>
<accession>A0A1A8T214</accession>
<dbReference type="OrthoDB" id="8663148at2"/>
<dbReference type="PANTHER" id="PTHR43649">
    <property type="entry name" value="ARABINOSE-BINDING PROTEIN-RELATED"/>
    <property type="match status" value="1"/>
</dbReference>
<evidence type="ECO:0000313" key="6">
    <source>
        <dbReference type="Proteomes" id="UP000092544"/>
    </source>
</evidence>
<dbReference type="STRING" id="1792290.MSP8886_00042"/>
<protein>
    <submittedName>
        <fullName evidence="5">Bacterial extracellular solute-binding protein</fullName>
    </submittedName>
</protein>
<comment type="similarity">
    <text evidence="2">Belongs to the bacterial solute-binding protein 1 family.</text>
</comment>
<feature type="signal peptide" evidence="4">
    <location>
        <begin position="1"/>
        <end position="21"/>
    </location>
</feature>
<gene>
    <name evidence="5" type="ORF">MSP8886_00042</name>
</gene>
<dbReference type="InterPro" id="IPR050490">
    <property type="entry name" value="Bact_solute-bd_prot1"/>
</dbReference>
<dbReference type="PANTHER" id="PTHR43649:SF29">
    <property type="entry name" value="OSMOPROTECTIVE COMPOUNDS-BINDING PROTEIN GGTB"/>
    <property type="match status" value="1"/>
</dbReference>
<dbReference type="InterPro" id="IPR006059">
    <property type="entry name" value="SBP"/>
</dbReference>
<dbReference type="Gene3D" id="3.40.190.10">
    <property type="entry name" value="Periplasmic binding protein-like II"/>
    <property type="match status" value="2"/>
</dbReference>
<feature type="chain" id="PRO_5008378722" evidence="4">
    <location>
        <begin position="22"/>
        <end position="453"/>
    </location>
</feature>
<evidence type="ECO:0000256" key="4">
    <source>
        <dbReference type="SAM" id="SignalP"/>
    </source>
</evidence>
<dbReference type="SUPFAM" id="SSF53850">
    <property type="entry name" value="Periplasmic binding protein-like II"/>
    <property type="match status" value="1"/>
</dbReference>
<keyword evidence="3" id="KW-0813">Transport</keyword>
<dbReference type="EMBL" id="FLOB01000001">
    <property type="protein sequence ID" value="SBS24659.1"/>
    <property type="molecule type" value="Genomic_DNA"/>
</dbReference>
<sequence length="453" mass="49755">MKKSLLAAALALSFSAHSVFAQDLIFPPGKDTRFNWSSYDALKSEHLQGKKITVFGPWTGDEKTRFENVIAYFEAATGADVVYDGSDSFEQQIVIDTQGGSAPNVSIFPQPGLASDLAAKGYLTPLSEKAKEGVLKDYAAGKSWVKLATFKGPHHKDHFYGVFYRADLKSLVWYSPDNFADAGYQVPKTMEQLKALTKQIVADGGTPWCIGLGSGAATGWPATDWVEDLLLRMQPPSVYDGWVTNKVKFNDPRIVDAIKEFGWFARNNKFVYGGTSAVGTTDFRDSPKGLFTSPPQCYMVKQASFVTAFFPKDVEVGVDADFFYFPPFASKKDLGRPVEGAGTLATITKDSKGAHDFVNFLRSPIAHEIWMAQGGFLSPDLKANPAVYSNDIERREGKILLDATTFRFDASDLMPGRIGAGAFWTGMVNYINGEPAKDVANDIQKTWDALKKN</sequence>
<evidence type="ECO:0000256" key="1">
    <source>
        <dbReference type="ARBA" id="ARBA00004418"/>
    </source>
</evidence>
<name>A0A1A8T214_9GAMM</name>
<proteinExistence type="inferred from homology"/>
<keyword evidence="4" id="KW-0732">Signal</keyword>
<dbReference type="AlphaFoldDB" id="A0A1A8T214"/>
<organism evidence="5 6">
    <name type="scientific">Marinomonas spartinae</name>
    <dbReference type="NCBI Taxonomy" id="1792290"/>
    <lineage>
        <taxon>Bacteria</taxon>
        <taxon>Pseudomonadati</taxon>
        <taxon>Pseudomonadota</taxon>
        <taxon>Gammaproteobacteria</taxon>
        <taxon>Oceanospirillales</taxon>
        <taxon>Oceanospirillaceae</taxon>
        <taxon>Marinomonas</taxon>
    </lineage>
</organism>
<keyword evidence="6" id="KW-1185">Reference proteome</keyword>
<reference evidence="5 6" key="1">
    <citation type="submission" date="2016-06" db="EMBL/GenBank/DDBJ databases">
        <authorList>
            <person name="Kjaerup R.B."/>
            <person name="Dalgaard T.S."/>
            <person name="Juul-Madsen H.R."/>
        </authorList>
    </citation>
    <scope>NUCLEOTIDE SEQUENCE [LARGE SCALE GENOMIC DNA]</scope>
    <source>
        <strain evidence="5 6">CECT 8886</strain>
    </source>
</reference>